<evidence type="ECO:0000256" key="2">
    <source>
        <dbReference type="ARBA" id="ARBA00004818"/>
    </source>
</evidence>
<keyword evidence="6" id="KW-1185">Reference proteome</keyword>
<dbReference type="EC" id="3.1.3.18" evidence="4"/>
<dbReference type="RefSeq" id="WP_189634420.1">
    <property type="nucleotide sequence ID" value="NZ_BMYQ01000009.1"/>
</dbReference>
<dbReference type="SFLD" id="SFLDS00003">
    <property type="entry name" value="Haloacid_Dehalogenase"/>
    <property type="match status" value="1"/>
</dbReference>
<proteinExistence type="inferred from homology"/>
<dbReference type="CDD" id="cd01427">
    <property type="entry name" value="HAD_like"/>
    <property type="match status" value="1"/>
</dbReference>
<comment type="pathway">
    <text evidence="2">Organic acid metabolism; glycolate biosynthesis; glycolate from 2-phosphoglycolate: step 1/1.</text>
</comment>
<reference evidence="5" key="2">
    <citation type="submission" date="2020-09" db="EMBL/GenBank/DDBJ databases">
        <authorList>
            <person name="Sun Q."/>
            <person name="Kim S."/>
        </authorList>
    </citation>
    <scope>NUCLEOTIDE SEQUENCE</scope>
    <source>
        <strain evidence="5">KCTC 23714</strain>
    </source>
</reference>
<sequence length="231" mass="24420">MIRGLIFDKDGTLFDFRRSWGLWADRVLAEITPDADLRGRLAAAIGYDPLRQDFHPSSPVIAGTAPEIAEVLLPYLPGYAPDALMARMNAVAATAQMVPAVALRPLFESLRARGLVIGLATNDTERPARAHLAAHDLTDLFDFVAGYDSGHGAKPAPGQLLAFCRQTGLDPAQVAMVGDSRHDLEAGRAAGMQRVAVLTGIAGAADLAPHADVVLADIGGLPAWLDERVAA</sequence>
<dbReference type="NCBIfam" id="TIGR01549">
    <property type="entry name" value="HAD-SF-IA-v1"/>
    <property type="match status" value="1"/>
</dbReference>
<evidence type="ECO:0000256" key="3">
    <source>
        <dbReference type="ARBA" id="ARBA00006171"/>
    </source>
</evidence>
<evidence type="ECO:0000256" key="1">
    <source>
        <dbReference type="ARBA" id="ARBA00000830"/>
    </source>
</evidence>
<dbReference type="PANTHER" id="PTHR43434">
    <property type="entry name" value="PHOSPHOGLYCOLATE PHOSPHATASE"/>
    <property type="match status" value="1"/>
</dbReference>
<dbReference type="Gene3D" id="3.40.50.1000">
    <property type="entry name" value="HAD superfamily/HAD-like"/>
    <property type="match status" value="1"/>
</dbReference>
<evidence type="ECO:0000313" key="6">
    <source>
        <dbReference type="Proteomes" id="UP000628984"/>
    </source>
</evidence>
<dbReference type="GO" id="GO:0005829">
    <property type="term" value="C:cytosol"/>
    <property type="evidence" value="ECO:0007669"/>
    <property type="project" value="TreeGrafter"/>
</dbReference>
<dbReference type="GO" id="GO:0008967">
    <property type="term" value="F:phosphoglycolate phosphatase activity"/>
    <property type="evidence" value="ECO:0007669"/>
    <property type="project" value="UniProtKB-EC"/>
</dbReference>
<comment type="caution">
    <text evidence="5">The sequence shown here is derived from an EMBL/GenBank/DDBJ whole genome shotgun (WGS) entry which is preliminary data.</text>
</comment>
<gene>
    <name evidence="5" type="ORF">GCM10011452_27080</name>
</gene>
<dbReference type="InterPro" id="IPR023198">
    <property type="entry name" value="PGP-like_dom2"/>
</dbReference>
<dbReference type="Pfam" id="PF00702">
    <property type="entry name" value="Hydrolase"/>
    <property type="match status" value="1"/>
</dbReference>
<dbReference type="EMBL" id="BMYQ01000009">
    <property type="protein sequence ID" value="GGW37287.1"/>
    <property type="molecule type" value="Genomic_DNA"/>
</dbReference>
<dbReference type="Gene3D" id="1.10.150.240">
    <property type="entry name" value="Putative phosphatase, domain 2"/>
    <property type="match status" value="1"/>
</dbReference>
<evidence type="ECO:0000256" key="4">
    <source>
        <dbReference type="ARBA" id="ARBA00013078"/>
    </source>
</evidence>
<dbReference type="Proteomes" id="UP000628984">
    <property type="component" value="Unassembled WGS sequence"/>
</dbReference>
<comment type="similarity">
    <text evidence="3">Belongs to the HAD-like hydrolase superfamily. CbbY/CbbZ/Gph/YieH family.</text>
</comment>
<dbReference type="InterPro" id="IPR036412">
    <property type="entry name" value="HAD-like_sf"/>
</dbReference>
<evidence type="ECO:0000313" key="5">
    <source>
        <dbReference type="EMBL" id="GGW37287.1"/>
    </source>
</evidence>
<dbReference type="PANTHER" id="PTHR43434:SF1">
    <property type="entry name" value="PHOSPHOGLYCOLATE PHOSPHATASE"/>
    <property type="match status" value="1"/>
</dbReference>
<dbReference type="SUPFAM" id="SSF56784">
    <property type="entry name" value="HAD-like"/>
    <property type="match status" value="1"/>
</dbReference>
<dbReference type="AlphaFoldDB" id="A0A918MMS1"/>
<accession>A0A918MMS1</accession>
<dbReference type="SFLD" id="SFLDG01129">
    <property type="entry name" value="C1.5:_HAD__Beta-PGM__Phosphata"/>
    <property type="match status" value="1"/>
</dbReference>
<protein>
    <recommendedName>
        <fullName evidence="4">phosphoglycolate phosphatase</fullName>
        <ecNumber evidence="4">3.1.3.18</ecNumber>
    </recommendedName>
</protein>
<dbReference type="GO" id="GO:0006281">
    <property type="term" value="P:DNA repair"/>
    <property type="evidence" value="ECO:0007669"/>
    <property type="project" value="TreeGrafter"/>
</dbReference>
<dbReference type="InterPro" id="IPR006439">
    <property type="entry name" value="HAD-SF_hydro_IA"/>
</dbReference>
<dbReference type="InterPro" id="IPR023214">
    <property type="entry name" value="HAD_sf"/>
</dbReference>
<comment type="catalytic activity">
    <reaction evidence="1">
        <text>2-phosphoglycolate + H2O = glycolate + phosphate</text>
        <dbReference type="Rhea" id="RHEA:14369"/>
        <dbReference type="ChEBI" id="CHEBI:15377"/>
        <dbReference type="ChEBI" id="CHEBI:29805"/>
        <dbReference type="ChEBI" id="CHEBI:43474"/>
        <dbReference type="ChEBI" id="CHEBI:58033"/>
        <dbReference type="EC" id="3.1.3.18"/>
    </reaction>
</comment>
<organism evidence="5 6">
    <name type="scientific">Gemmobacter lanyuensis</name>
    <dbReference type="NCBI Taxonomy" id="1054497"/>
    <lineage>
        <taxon>Bacteria</taxon>
        <taxon>Pseudomonadati</taxon>
        <taxon>Pseudomonadota</taxon>
        <taxon>Alphaproteobacteria</taxon>
        <taxon>Rhodobacterales</taxon>
        <taxon>Paracoccaceae</taxon>
        <taxon>Gemmobacter</taxon>
    </lineage>
</organism>
<reference evidence="5" key="1">
    <citation type="journal article" date="2014" name="Int. J. Syst. Evol. Microbiol.">
        <title>Complete genome sequence of Corynebacterium casei LMG S-19264T (=DSM 44701T), isolated from a smear-ripened cheese.</title>
        <authorList>
            <consortium name="US DOE Joint Genome Institute (JGI-PGF)"/>
            <person name="Walter F."/>
            <person name="Albersmeier A."/>
            <person name="Kalinowski J."/>
            <person name="Ruckert C."/>
        </authorList>
    </citation>
    <scope>NUCLEOTIDE SEQUENCE</scope>
    <source>
        <strain evidence="5">KCTC 23714</strain>
    </source>
</reference>
<dbReference type="InterPro" id="IPR050155">
    <property type="entry name" value="HAD-like_hydrolase_sf"/>
</dbReference>
<name>A0A918MMS1_9RHOB</name>